<feature type="chain" id="PRO_5012997319" evidence="6">
    <location>
        <begin position="24"/>
        <end position="566"/>
    </location>
</feature>
<proteinExistence type="inferred from homology"/>
<dbReference type="InterPro" id="IPR011990">
    <property type="entry name" value="TPR-like_helical_dom_sf"/>
</dbReference>
<evidence type="ECO:0000256" key="2">
    <source>
        <dbReference type="ARBA" id="ARBA00006275"/>
    </source>
</evidence>
<dbReference type="GO" id="GO:0009279">
    <property type="term" value="C:cell outer membrane"/>
    <property type="evidence" value="ECO:0007669"/>
    <property type="project" value="UniProtKB-SubCell"/>
</dbReference>
<dbReference type="Pfam" id="PF07980">
    <property type="entry name" value="SusD_RagB"/>
    <property type="match status" value="1"/>
</dbReference>
<evidence type="ECO:0000256" key="4">
    <source>
        <dbReference type="ARBA" id="ARBA00023136"/>
    </source>
</evidence>
<protein>
    <submittedName>
        <fullName evidence="9">Starch-binding associating with outer membrane</fullName>
    </submittedName>
</protein>
<feature type="domain" description="SusD-like N-terminal" evidence="8">
    <location>
        <begin position="85"/>
        <end position="220"/>
    </location>
</feature>
<accession>A0A1M6MA88</accession>
<dbReference type="InterPro" id="IPR033985">
    <property type="entry name" value="SusD-like_N"/>
</dbReference>
<dbReference type="Gene3D" id="1.25.40.390">
    <property type="match status" value="1"/>
</dbReference>
<feature type="domain" description="RagB/SusD" evidence="7">
    <location>
        <begin position="270"/>
        <end position="533"/>
    </location>
</feature>
<evidence type="ECO:0000256" key="3">
    <source>
        <dbReference type="ARBA" id="ARBA00022729"/>
    </source>
</evidence>
<evidence type="ECO:0000256" key="6">
    <source>
        <dbReference type="SAM" id="SignalP"/>
    </source>
</evidence>
<name>A0A1M6MA88_9BACT</name>
<dbReference type="OrthoDB" id="9783641at2"/>
<dbReference type="SUPFAM" id="SSF48452">
    <property type="entry name" value="TPR-like"/>
    <property type="match status" value="1"/>
</dbReference>
<organism evidence="9 10">
    <name type="scientific">Tangfeifania diversioriginum</name>
    <dbReference type="NCBI Taxonomy" id="1168035"/>
    <lineage>
        <taxon>Bacteria</taxon>
        <taxon>Pseudomonadati</taxon>
        <taxon>Bacteroidota</taxon>
        <taxon>Bacteroidia</taxon>
        <taxon>Marinilabiliales</taxon>
        <taxon>Prolixibacteraceae</taxon>
        <taxon>Tangfeifania</taxon>
    </lineage>
</organism>
<gene>
    <name evidence="9" type="ORF">SAMN05444280_13133</name>
</gene>
<dbReference type="InterPro" id="IPR012944">
    <property type="entry name" value="SusD_RagB_dom"/>
</dbReference>
<evidence type="ECO:0000259" key="7">
    <source>
        <dbReference type="Pfam" id="PF07980"/>
    </source>
</evidence>
<dbReference type="Pfam" id="PF14322">
    <property type="entry name" value="SusD-like_3"/>
    <property type="match status" value="1"/>
</dbReference>
<evidence type="ECO:0000259" key="8">
    <source>
        <dbReference type="Pfam" id="PF14322"/>
    </source>
</evidence>
<dbReference type="Proteomes" id="UP000184050">
    <property type="component" value="Unassembled WGS sequence"/>
</dbReference>
<keyword evidence="5" id="KW-0998">Cell outer membrane</keyword>
<evidence type="ECO:0000313" key="10">
    <source>
        <dbReference type="Proteomes" id="UP000184050"/>
    </source>
</evidence>
<dbReference type="EMBL" id="FQZE01000031">
    <property type="protein sequence ID" value="SHJ80418.1"/>
    <property type="molecule type" value="Genomic_DNA"/>
</dbReference>
<keyword evidence="3 6" id="KW-0732">Signal</keyword>
<evidence type="ECO:0000256" key="5">
    <source>
        <dbReference type="ARBA" id="ARBA00023237"/>
    </source>
</evidence>
<dbReference type="STRING" id="1168035.SAMN05444280_13133"/>
<evidence type="ECO:0000313" key="9">
    <source>
        <dbReference type="EMBL" id="SHJ80418.1"/>
    </source>
</evidence>
<dbReference type="RefSeq" id="WP_073172322.1">
    <property type="nucleotide sequence ID" value="NZ_FQZE01000031.1"/>
</dbReference>
<keyword evidence="10" id="KW-1185">Reference proteome</keyword>
<sequence>MKKNKLIYLLLVFILAAPSCTNLDEEVFDTLTADSYYQDKNSIVAALVRPYEHGHWCGWDGDRWITQELSADQFVWAQKGKHGWDGGQWVRMHRHEWTDDEGVVYGAWIGPYQGIAQCNQFIEDFTALNYPDFNLTEADKAQHIGELRTLRAWFYLFLIDYFREIPIVTEVGQVVGQSSATEAFEFIEKELKESLPGLPQNGRAGRWDQGGAAALLVRLYMNAEVWTGTPRYDDAAKYAQEIIDGQYGDYQIDPDYRGPFRSGVNGYRSPENIMEFPHAKNIYEFGWMYNAMMHYQQRYSLDNDWGGWNGITLSPSRDLEGEIYDYKLGNPYEKFSDGDFRKKPFRTTNKEGGYEGFFLIGQQYEFDYEKGYGFDSTKMILGTEEYNGEPLNYVDQVGRFSEKPDGRWNEGSKVTTGEENSGVRFIKFPWLPMTYDLFHTNSATEIRLAEMYYALAECKYRDGDKQGAAELLDAVRERNFPDEMWAEESYANNIEKLDDDEFVDELGREFIGERHRRTDLIRWNRFGNEWWDKTADSQDKTVYPIPSRALNANPLLEPNQGNTQAN</sequence>
<comment type="similarity">
    <text evidence="2">Belongs to the SusD family.</text>
</comment>
<reference evidence="9 10" key="1">
    <citation type="submission" date="2016-11" db="EMBL/GenBank/DDBJ databases">
        <authorList>
            <person name="Jaros S."/>
            <person name="Januszkiewicz K."/>
            <person name="Wedrychowicz H."/>
        </authorList>
    </citation>
    <scope>NUCLEOTIDE SEQUENCE [LARGE SCALE GENOMIC DNA]</scope>
    <source>
        <strain evidence="9 10">DSM 27063</strain>
    </source>
</reference>
<comment type="subcellular location">
    <subcellularLocation>
        <location evidence="1">Cell outer membrane</location>
    </subcellularLocation>
</comment>
<keyword evidence="4" id="KW-0472">Membrane</keyword>
<feature type="signal peptide" evidence="6">
    <location>
        <begin position="1"/>
        <end position="23"/>
    </location>
</feature>
<dbReference type="AlphaFoldDB" id="A0A1M6MA88"/>
<evidence type="ECO:0000256" key="1">
    <source>
        <dbReference type="ARBA" id="ARBA00004442"/>
    </source>
</evidence>